<dbReference type="SUPFAM" id="SSF51735">
    <property type="entry name" value="NAD(P)-binding Rossmann-fold domains"/>
    <property type="match status" value="1"/>
</dbReference>
<dbReference type="InterPro" id="IPR050425">
    <property type="entry name" value="NAD(P)_dehydrat-like"/>
</dbReference>
<dbReference type="Pfam" id="PF01370">
    <property type="entry name" value="Epimerase"/>
    <property type="match status" value="1"/>
</dbReference>
<keyword evidence="1" id="KW-0560">Oxidoreductase</keyword>
<proteinExistence type="inferred from homology"/>
<dbReference type="InterPro" id="IPR036291">
    <property type="entry name" value="NAD(P)-bd_dom_sf"/>
</dbReference>
<dbReference type="AlphaFoldDB" id="A0A3M8AK25"/>
<dbReference type="PANTHER" id="PTHR10366">
    <property type="entry name" value="NAD DEPENDENT EPIMERASE/DEHYDRATASE"/>
    <property type="match status" value="1"/>
</dbReference>
<reference evidence="4 5" key="1">
    <citation type="submission" date="2018-10" db="EMBL/GenBank/DDBJ databases">
        <title>Isolation, diversity and antibacterial activity of antinobacteria from the wheat rhizosphere soil.</title>
        <authorList>
            <person name="Sun T."/>
        </authorList>
    </citation>
    <scope>NUCLEOTIDE SEQUENCE [LARGE SCALE GENOMIC DNA]</scope>
    <source>
        <strain evidence="4 5">SJ-23</strain>
    </source>
</reference>
<comment type="similarity">
    <text evidence="2">Belongs to the NAD(P)-dependent epimerase/dehydratase family. Dihydroflavonol-4-reductase subfamily.</text>
</comment>
<feature type="domain" description="NAD-dependent epimerase/dehydratase" evidence="3">
    <location>
        <begin position="6"/>
        <end position="243"/>
    </location>
</feature>
<dbReference type="Proteomes" id="UP000275048">
    <property type="component" value="Unassembled WGS sequence"/>
</dbReference>
<evidence type="ECO:0000313" key="5">
    <source>
        <dbReference type="Proteomes" id="UP000275048"/>
    </source>
</evidence>
<dbReference type="Gene3D" id="3.40.50.720">
    <property type="entry name" value="NAD(P)-binding Rossmann-like Domain"/>
    <property type="match status" value="1"/>
</dbReference>
<dbReference type="InterPro" id="IPR001509">
    <property type="entry name" value="Epimerase_deHydtase"/>
</dbReference>
<keyword evidence="5" id="KW-1185">Reference proteome</keyword>
<dbReference type="FunFam" id="3.40.50.720:FF:000336">
    <property type="entry name" value="Aldehyde reductase"/>
    <property type="match status" value="1"/>
</dbReference>
<evidence type="ECO:0000313" key="4">
    <source>
        <dbReference type="EMBL" id="RNB51560.1"/>
    </source>
</evidence>
<evidence type="ECO:0000256" key="2">
    <source>
        <dbReference type="ARBA" id="ARBA00023445"/>
    </source>
</evidence>
<sequence>MSGELVLVTGGSGFIGAYCIVQLLEAGYRVRTTLRSPSRADEVRALVRAAGPDPTPIEFVDADLLADAGWPAAVAGADFVLHVASPFPPRDPKDPDELIVPARDGALRVLSAARDAGVRRVVLTSSFAAIGYGHRPGRPYTEADWTELGGADLGAYVQAKTLAERAAWDFVGREGGALELAVVNPVAVFGPLLGPDLSSSVGMLLALLNGEAPGVPDGTTMAVDVRDVASLHLLAMVHPDAAGERFLAVAGAPISFHELATLLRDRLGDAAMRVPTRVLPDWAVRAAGLLRPDLRAAAQLLGPSRVATSEKAERLLGWQPRDRDEAIVASAQDLVDLGLVRH</sequence>
<evidence type="ECO:0000259" key="3">
    <source>
        <dbReference type="Pfam" id="PF01370"/>
    </source>
</evidence>
<dbReference type="GO" id="GO:0016616">
    <property type="term" value="F:oxidoreductase activity, acting on the CH-OH group of donors, NAD or NADP as acceptor"/>
    <property type="evidence" value="ECO:0007669"/>
    <property type="project" value="TreeGrafter"/>
</dbReference>
<dbReference type="PANTHER" id="PTHR10366:SF564">
    <property type="entry name" value="STEROL-4-ALPHA-CARBOXYLATE 3-DEHYDROGENASE, DECARBOXYLATING"/>
    <property type="match status" value="1"/>
</dbReference>
<dbReference type="EMBL" id="RHHB01000003">
    <property type="protein sequence ID" value="RNB51560.1"/>
    <property type="molecule type" value="Genomic_DNA"/>
</dbReference>
<dbReference type="OrthoDB" id="9778052at2"/>
<organism evidence="4 5">
    <name type="scientific">Agromyces tardus</name>
    <dbReference type="NCBI Taxonomy" id="2583849"/>
    <lineage>
        <taxon>Bacteria</taxon>
        <taxon>Bacillati</taxon>
        <taxon>Actinomycetota</taxon>
        <taxon>Actinomycetes</taxon>
        <taxon>Micrococcales</taxon>
        <taxon>Microbacteriaceae</taxon>
        <taxon>Agromyces</taxon>
    </lineage>
</organism>
<name>A0A3M8AK25_9MICO</name>
<comment type="caution">
    <text evidence="4">The sequence shown here is derived from an EMBL/GenBank/DDBJ whole genome shotgun (WGS) entry which is preliminary data.</text>
</comment>
<protein>
    <submittedName>
        <fullName evidence="4">Aldehyde reductase</fullName>
    </submittedName>
</protein>
<accession>A0A3M8AK25</accession>
<evidence type="ECO:0000256" key="1">
    <source>
        <dbReference type="ARBA" id="ARBA00023002"/>
    </source>
</evidence>
<dbReference type="RefSeq" id="WP_122935720.1">
    <property type="nucleotide sequence ID" value="NZ_JBHSNT010000003.1"/>
</dbReference>
<dbReference type="CDD" id="cd05227">
    <property type="entry name" value="AR_SDR_e"/>
    <property type="match status" value="1"/>
</dbReference>
<gene>
    <name evidence="4" type="ORF">EDM22_03765</name>
</gene>